<sequence length="103" mass="11765">MLTNFHRGDDIALWWHDGFCARQAPQGTNPIISTITLAIYIYHFVCMYNTGVDTFCPRTRAGWGLSSQSDYHSTLYLSQSITTKFPRYPFIPRYPSIMPLGPA</sequence>
<proteinExistence type="predicted"/>
<evidence type="ECO:0000313" key="1">
    <source>
        <dbReference type="EMBL" id="GAU45430.1"/>
    </source>
</evidence>
<dbReference type="EMBL" id="DF974122">
    <property type="protein sequence ID" value="GAU45430.1"/>
    <property type="molecule type" value="Genomic_DNA"/>
</dbReference>
<keyword evidence="2" id="KW-1185">Reference proteome</keyword>
<dbReference type="AlphaFoldDB" id="A0A2Z6P7X5"/>
<accession>A0A2Z6P7X5</accession>
<protein>
    <submittedName>
        <fullName evidence="1">Uncharacterized protein</fullName>
    </submittedName>
</protein>
<organism evidence="1 2">
    <name type="scientific">Trifolium subterraneum</name>
    <name type="common">Subterranean clover</name>
    <dbReference type="NCBI Taxonomy" id="3900"/>
    <lineage>
        <taxon>Eukaryota</taxon>
        <taxon>Viridiplantae</taxon>
        <taxon>Streptophyta</taxon>
        <taxon>Embryophyta</taxon>
        <taxon>Tracheophyta</taxon>
        <taxon>Spermatophyta</taxon>
        <taxon>Magnoliopsida</taxon>
        <taxon>eudicotyledons</taxon>
        <taxon>Gunneridae</taxon>
        <taxon>Pentapetalae</taxon>
        <taxon>rosids</taxon>
        <taxon>fabids</taxon>
        <taxon>Fabales</taxon>
        <taxon>Fabaceae</taxon>
        <taxon>Papilionoideae</taxon>
        <taxon>50 kb inversion clade</taxon>
        <taxon>NPAAA clade</taxon>
        <taxon>Hologalegina</taxon>
        <taxon>IRL clade</taxon>
        <taxon>Trifolieae</taxon>
        <taxon>Trifolium</taxon>
    </lineage>
</organism>
<name>A0A2Z6P7X5_TRISU</name>
<evidence type="ECO:0000313" key="2">
    <source>
        <dbReference type="Proteomes" id="UP000242715"/>
    </source>
</evidence>
<dbReference type="Proteomes" id="UP000242715">
    <property type="component" value="Unassembled WGS sequence"/>
</dbReference>
<gene>
    <name evidence="1" type="ORF">TSUD_182990</name>
</gene>
<reference evidence="2" key="1">
    <citation type="journal article" date="2017" name="Front. Plant Sci.">
        <title>Climate Clever Clovers: New Paradigm to Reduce the Environmental Footprint of Ruminants by Breeding Low Methanogenic Forages Utilizing Haplotype Variation.</title>
        <authorList>
            <person name="Kaur P."/>
            <person name="Appels R."/>
            <person name="Bayer P.E."/>
            <person name="Keeble-Gagnere G."/>
            <person name="Wang J."/>
            <person name="Hirakawa H."/>
            <person name="Shirasawa K."/>
            <person name="Vercoe P."/>
            <person name="Stefanova K."/>
            <person name="Durmic Z."/>
            <person name="Nichols P."/>
            <person name="Revell C."/>
            <person name="Isobe S.N."/>
            <person name="Edwards D."/>
            <person name="Erskine W."/>
        </authorList>
    </citation>
    <scope>NUCLEOTIDE SEQUENCE [LARGE SCALE GENOMIC DNA]</scope>
    <source>
        <strain evidence="2">cv. Daliak</strain>
    </source>
</reference>